<dbReference type="AlphaFoldDB" id="A0A8H6WXN6"/>
<dbReference type="EMBL" id="JACAZI010000033">
    <property type="protein sequence ID" value="KAF7330361.1"/>
    <property type="molecule type" value="Genomic_DNA"/>
</dbReference>
<reference evidence="2" key="1">
    <citation type="submission" date="2020-05" db="EMBL/GenBank/DDBJ databases">
        <title>Mycena genomes resolve the evolution of fungal bioluminescence.</title>
        <authorList>
            <person name="Tsai I.J."/>
        </authorList>
    </citation>
    <scope>NUCLEOTIDE SEQUENCE</scope>
    <source>
        <strain evidence="2">CCC161011</strain>
    </source>
</reference>
<sequence>MDASSSTLDDLRGTTHVENASQANTDQQTAINLFELDPKISVKKFMKNEHRMPPDTLQLFTLTIRHPTHGEIGYITAIRVQHRRQCRAWGTFLELMDVDTELFTIASSLSNKYGELRPCIVDNEYYKGTGVWGPELNDGNLIIVLCVSVDIAYRKQGVASWGFQRLYASQYVEREDKMLCWPSPIPRPPSDQWIPVFDRIVEIFRKIWPGGVSASRHDFFLRILAGSRAPIPKDSLSRRFRP</sequence>
<protein>
    <submittedName>
        <fullName evidence="2">Uncharacterized protein</fullName>
    </submittedName>
</protein>
<evidence type="ECO:0000313" key="2">
    <source>
        <dbReference type="EMBL" id="KAF7330361.1"/>
    </source>
</evidence>
<comment type="caution">
    <text evidence="2">The sequence shown here is derived from an EMBL/GenBank/DDBJ whole genome shotgun (WGS) entry which is preliminary data.</text>
</comment>
<gene>
    <name evidence="2" type="ORF">MVEN_02474400</name>
</gene>
<dbReference type="OrthoDB" id="2994390at2759"/>
<evidence type="ECO:0000256" key="1">
    <source>
        <dbReference type="SAM" id="MobiDB-lite"/>
    </source>
</evidence>
<name>A0A8H6WXN6_9AGAR</name>
<proteinExistence type="predicted"/>
<organism evidence="2 3">
    <name type="scientific">Mycena venus</name>
    <dbReference type="NCBI Taxonomy" id="2733690"/>
    <lineage>
        <taxon>Eukaryota</taxon>
        <taxon>Fungi</taxon>
        <taxon>Dikarya</taxon>
        <taxon>Basidiomycota</taxon>
        <taxon>Agaricomycotina</taxon>
        <taxon>Agaricomycetes</taxon>
        <taxon>Agaricomycetidae</taxon>
        <taxon>Agaricales</taxon>
        <taxon>Marasmiineae</taxon>
        <taxon>Mycenaceae</taxon>
        <taxon>Mycena</taxon>
    </lineage>
</organism>
<feature type="region of interest" description="Disordered" evidence="1">
    <location>
        <begin position="1"/>
        <end position="24"/>
    </location>
</feature>
<dbReference type="Proteomes" id="UP000620124">
    <property type="component" value="Unassembled WGS sequence"/>
</dbReference>
<accession>A0A8H6WXN6</accession>
<evidence type="ECO:0000313" key="3">
    <source>
        <dbReference type="Proteomes" id="UP000620124"/>
    </source>
</evidence>
<keyword evidence="3" id="KW-1185">Reference proteome</keyword>